<comment type="caution">
    <text evidence="2">The sequence shown here is derived from an EMBL/GenBank/DDBJ whole genome shotgun (WGS) entry which is preliminary data.</text>
</comment>
<gene>
    <name evidence="2" type="ORF">ISN26_02355</name>
</gene>
<reference evidence="2" key="1">
    <citation type="submission" date="2020-10" db="EMBL/GenBank/DDBJ databases">
        <title>An improved Amphimedon queenslandica hologenome assembly reveals how three proteobacterial symbionts can extend the metabolic phenotypic of their marine sponge host.</title>
        <authorList>
            <person name="Degnan B."/>
            <person name="Degnan S."/>
            <person name="Xiang X."/>
        </authorList>
    </citation>
    <scope>NUCLEOTIDE SEQUENCE</scope>
    <source>
        <strain evidence="2">AqS2</strain>
    </source>
</reference>
<evidence type="ECO:0000313" key="3">
    <source>
        <dbReference type="Proteomes" id="UP000604381"/>
    </source>
</evidence>
<evidence type="ECO:0000256" key="1">
    <source>
        <dbReference type="SAM" id="MobiDB-lite"/>
    </source>
</evidence>
<evidence type="ECO:0000313" key="2">
    <source>
        <dbReference type="EMBL" id="MBF2734921.1"/>
    </source>
</evidence>
<organism evidence="2 3">
    <name type="scientific">Candidatus Amphirhobacter heronislandensis</name>
    <dbReference type="NCBI Taxonomy" id="1732024"/>
    <lineage>
        <taxon>Bacteria</taxon>
        <taxon>Pseudomonadati</taxon>
        <taxon>Pseudomonadota</taxon>
        <taxon>Gammaproteobacteria</taxon>
        <taxon>Candidatus Tethybacterales</taxon>
        <taxon>Candidatus Tethybacteraceae</taxon>
        <taxon>Candidatus Amphirhobacter</taxon>
    </lineage>
</organism>
<accession>A0A930Y2I3</accession>
<feature type="compositionally biased region" description="Polar residues" evidence="1">
    <location>
        <begin position="15"/>
        <end position="33"/>
    </location>
</feature>
<name>A0A930Y2I3_9GAMM</name>
<feature type="region of interest" description="Disordered" evidence="1">
    <location>
        <begin position="1"/>
        <end position="64"/>
    </location>
</feature>
<dbReference type="Proteomes" id="UP000604381">
    <property type="component" value="Unassembled WGS sequence"/>
</dbReference>
<dbReference type="EMBL" id="JADHEI010000028">
    <property type="protein sequence ID" value="MBF2734921.1"/>
    <property type="molecule type" value="Genomic_DNA"/>
</dbReference>
<sequence>MPLEEEKQNPGGAQEQAQPATQVQPPDKTTSLLDQPAPKHDQRAEGPDLSQIQLGKPPESSSEE</sequence>
<feature type="compositionally biased region" description="Basic and acidic residues" evidence="1">
    <location>
        <begin position="37"/>
        <end position="46"/>
    </location>
</feature>
<proteinExistence type="predicted"/>
<protein>
    <submittedName>
        <fullName evidence="2">Uncharacterized protein</fullName>
    </submittedName>
</protein>
<dbReference type="AlphaFoldDB" id="A0A930Y2I3"/>
<keyword evidence="3" id="KW-1185">Reference proteome</keyword>